<dbReference type="EC" id="2.7.7.8" evidence="8"/>
<dbReference type="GO" id="GO:0006402">
    <property type="term" value="P:mRNA catabolic process"/>
    <property type="evidence" value="ECO:0007669"/>
    <property type="project" value="UniProtKB-UniRule"/>
</dbReference>
<dbReference type="CDD" id="cd11363">
    <property type="entry name" value="RNase_PH_PNPase_1"/>
    <property type="match status" value="1"/>
</dbReference>
<dbReference type="InterPro" id="IPR004087">
    <property type="entry name" value="KH_dom"/>
</dbReference>
<dbReference type="SMART" id="SM00322">
    <property type="entry name" value="KH"/>
    <property type="match status" value="1"/>
</dbReference>
<dbReference type="InterPro" id="IPR015847">
    <property type="entry name" value="ExoRNase_PH_dom2"/>
</dbReference>
<evidence type="ECO:0000313" key="11">
    <source>
        <dbReference type="EMBL" id="EHM10202.1"/>
    </source>
</evidence>
<organism evidence="11 12">
    <name type="scientific">Thermanaerovibrio velox DSM 12556</name>
    <dbReference type="NCBI Taxonomy" id="926567"/>
    <lineage>
        <taxon>Bacteria</taxon>
        <taxon>Thermotogati</taxon>
        <taxon>Synergistota</taxon>
        <taxon>Synergistia</taxon>
        <taxon>Synergistales</taxon>
        <taxon>Synergistaceae</taxon>
        <taxon>Thermanaerovibrio</taxon>
    </lineage>
</organism>
<dbReference type="PROSITE" id="PS50126">
    <property type="entry name" value="S1"/>
    <property type="match status" value="1"/>
</dbReference>
<dbReference type="SUPFAM" id="SSF50249">
    <property type="entry name" value="Nucleic acid-binding proteins"/>
    <property type="match status" value="1"/>
</dbReference>
<dbReference type="STRING" id="926567.TheveDRAFT_1078"/>
<reference evidence="11 12" key="1">
    <citation type="submission" date="2011-10" db="EMBL/GenBank/DDBJ databases">
        <title>The Noncontiguous Finished genome of Thermanaerovibrio velox DSM 12556.</title>
        <authorList>
            <consortium name="US DOE Joint Genome Institute (JGI-PGF)"/>
            <person name="Lucas S."/>
            <person name="Copeland A."/>
            <person name="Lapidus A."/>
            <person name="Glavina del Rio T."/>
            <person name="Dalin E."/>
            <person name="Tice H."/>
            <person name="Bruce D."/>
            <person name="Goodwin L."/>
            <person name="Pitluck S."/>
            <person name="Peters L."/>
            <person name="Mikhailova N."/>
            <person name="Teshima H."/>
            <person name="Kyrpides N."/>
            <person name="Mavromatis K."/>
            <person name="Ivanova N."/>
            <person name="Markowitz V."/>
            <person name="Cheng J.-F."/>
            <person name="Hugenholtz P."/>
            <person name="Woyke T."/>
            <person name="Wu D."/>
            <person name="Spring S."/>
            <person name="Brambilla E.-M."/>
            <person name="Klenk H.-P."/>
            <person name="Eisen J.A."/>
        </authorList>
    </citation>
    <scope>NUCLEOTIDE SEQUENCE [LARGE SCALE GENOMIC DNA]</scope>
    <source>
        <strain evidence="11 12">DSM 12556</strain>
    </source>
</reference>
<dbReference type="GO" id="GO:0000287">
    <property type="term" value="F:magnesium ion binding"/>
    <property type="evidence" value="ECO:0007669"/>
    <property type="project" value="UniProtKB-UniRule"/>
</dbReference>
<evidence type="ECO:0000256" key="4">
    <source>
        <dbReference type="ARBA" id="ARBA00022695"/>
    </source>
</evidence>
<dbReference type="FunFam" id="3.30.230.70:FF:000001">
    <property type="entry name" value="Polyribonucleotide nucleotidyltransferase"/>
    <property type="match status" value="1"/>
</dbReference>
<dbReference type="InterPro" id="IPR027408">
    <property type="entry name" value="PNPase/RNase_PH_dom_sf"/>
</dbReference>
<dbReference type="GO" id="GO:0005829">
    <property type="term" value="C:cytosol"/>
    <property type="evidence" value="ECO:0007669"/>
    <property type="project" value="TreeGrafter"/>
</dbReference>
<evidence type="ECO:0000256" key="7">
    <source>
        <dbReference type="ARBA" id="ARBA00022884"/>
    </source>
</evidence>
<proteinExistence type="inferred from homology"/>
<feature type="binding site" evidence="8">
    <location>
        <position position="485"/>
    </location>
    <ligand>
        <name>Mg(2+)</name>
        <dbReference type="ChEBI" id="CHEBI:18420"/>
    </ligand>
</feature>
<dbReference type="GO" id="GO:0000175">
    <property type="term" value="F:3'-5'-RNA exonuclease activity"/>
    <property type="evidence" value="ECO:0007669"/>
    <property type="project" value="TreeGrafter"/>
</dbReference>
<comment type="subcellular location">
    <subcellularLocation>
        <location evidence="8">Cytoplasm</location>
    </subcellularLocation>
</comment>
<dbReference type="InterPro" id="IPR004088">
    <property type="entry name" value="KH_dom_type_1"/>
</dbReference>
<protein>
    <recommendedName>
        <fullName evidence="8">Polyribonucleotide nucleotidyltransferase</fullName>
        <ecNumber evidence="8">2.7.7.8</ecNumber>
    </recommendedName>
    <alternativeName>
        <fullName evidence="8">Polynucleotide phosphorylase</fullName>
        <shortName evidence="8">PNPase</shortName>
    </alternativeName>
</protein>
<sequence length="753" mass="82731">MSKIAEMEIGGRVLSFETGRMAKQANGSVLARYGDTVVLVTSVMSEKPREGLDFFPLLVDYEERFYSAGKIPGGFIKREGRPSETAILSGRMVDRSIRSLFPEHMRNDVHVVATVLSVDQQNPPNVLAINAASAALSISDIPWDGPIGAVRIGFIDGELVVNPTESQMSVSALDLLVAGHDGGITMVEAGANEVSEDLLVDAMELAHQEIKRIVAFIRELREQVGKPKVEIPEPLRIEEIDRWIEQELREDIYRAVQIHGKVERKDALAELTKRAVEHFEPVYPDCSAYVSSVVEEWVKKGLRRLLLDEGKRADGRAMDQLRPITCEVGILPKVHGSALFTRGETQALAVTTLGMMGEDDQILDGLKHDEPAKRFLLHYNFPPYSVGEVRPMRGPGRREIGHGALAERALRPLLPSEEDFPYVVRVVSDILESNGSSSMASVCGGSLSMMDAGVPIKKAVAGVAMGLVTDGSRVCILTDIQGLEDHYGDMDFKVAGTKDGVTALQMDNKAGGITREILQRALGQARDGRMRILDIMDSAIKSPRDQISPNAPRIMTISIDPDKIRDVIGPGGKTIRSIIAQTGAKVDVQDDGRVCVAAQTEEAASHAIKLISDLTREVQAGEIFVGKVTRMLGFGYFIEVLPGKEGLLHVSEISTHHIPKIEDAFSIGDEVLVVVREIDDMNRINLSRRRLIERYDQLAKDPALSAQVEVERAREIRYGALKSDGNAQRPAQGGRREGDRRAPSGDRRDKHHR</sequence>
<gene>
    <name evidence="8" type="primary">pnp</name>
    <name evidence="11" type="ORF">TheveDRAFT_1078</name>
</gene>
<evidence type="ECO:0000256" key="6">
    <source>
        <dbReference type="ARBA" id="ARBA00022842"/>
    </source>
</evidence>
<dbReference type="PANTHER" id="PTHR11252:SF0">
    <property type="entry name" value="POLYRIBONUCLEOTIDE NUCLEOTIDYLTRANSFERASE 1, MITOCHONDRIAL"/>
    <property type="match status" value="1"/>
</dbReference>
<dbReference type="SUPFAM" id="SSF54791">
    <property type="entry name" value="Eukaryotic type KH-domain (KH-domain type I)"/>
    <property type="match status" value="1"/>
</dbReference>
<evidence type="ECO:0000256" key="8">
    <source>
        <dbReference type="HAMAP-Rule" id="MF_01595"/>
    </source>
</evidence>
<dbReference type="Proteomes" id="UP000005730">
    <property type="component" value="Chromosome"/>
</dbReference>
<evidence type="ECO:0000256" key="3">
    <source>
        <dbReference type="ARBA" id="ARBA00022679"/>
    </source>
</evidence>
<dbReference type="HOGENOM" id="CLU_004217_0_2_0"/>
<dbReference type="SMART" id="SM00316">
    <property type="entry name" value="S1"/>
    <property type="match status" value="1"/>
</dbReference>
<dbReference type="Pfam" id="PF00575">
    <property type="entry name" value="S1"/>
    <property type="match status" value="1"/>
</dbReference>
<keyword evidence="7 8" id="KW-0694">RNA-binding</keyword>
<evidence type="ECO:0000256" key="5">
    <source>
        <dbReference type="ARBA" id="ARBA00022723"/>
    </source>
</evidence>
<dbReference type="Pfam" id="PF00013">
    <property type="entry name" value="KH_1"/>
    <property type="match status" value="1"/>
</dbReference>
<dbReference type="EMBL" id="CM001377">
    <property type="protein sequence ID" value="EHM10202.1"/>
    <property type="molecule type" value="Genomic_DNA"/>
</dbReference>
<dbReference type="GO" id="GO:0004654">
    <property type="term" value="F:polyribonucleotide nucleotidyltransferase activity"/>
    <property type="evidence" value="ECO:0007669"/>
    <property type="project" value="UniProtKB-UniRule"/>
</dbReference>
<dbReference type="InterPro" id="IPR015848">
    <property type="entry name" value="PNPase_PH_RNA-bd_bac/org-type"/>
</dbReference>
<dbReference type="Gene3D" id="2.40.50.140">
    <property type="entry name" value="Nucleic acid-binding proteins"/>
    <property type="match status" value="1"/>
</dbReference>
<keyword evidence="6 8" id="KW-0460">Magnesium</keyword>
<dbReference type="SUPFAM" id="SSF55666">
    <property type="entry name" value="Ribonuclease PH domain 2-like"/>
    <property type="match status" value="2"/>
</dbReference>
<dbReference type="Gene3D" id="3.30.1370.10">
    <property type="entry name" value="K Homology domain, type 1"/>
    <property type="match status" value="1"/>
</dbReference>
<dbReference type="GO" id="GO:0006396">
    <property type="term" value="P:RNA processing"/>
    <property type="evidence" value="ECO:0007669"/>
    <property type="project" value="InterPro"/>
</dbReference>
<dbReference type="Pfam" id="PF03725">
    <property type="entry name" value="RNase_PH_C"/>
    <property type="match status" value="2"/>
</dbReference>
<dbReference type="PROSITE" id="PS50084">
    <property type="entry name" value="KH_TYPE_1"/>
    <property type="match status" value="1"/>
</dbReference>
<dbReference type="InterPro" id="IPR012162">
    <property type="entry name" value="PNPase"/>
</dbReference>
<feature type="compositionally biased region" description="Basic and acidic residues" evidence="9">
    <location>
        <begin position="734"/>
        <end position="753"/>
    </location>
</feature>
<dbReference type="SUPFAM" id="SSF54211">
    <property type="entry name" value="Ribosomal protein S5 domain 2-like"/>
    <property type="match status" value="2"/>
</dbReference>
<evidence type="ECO:0000256" key="2">
    <source>
        <dbReference type="ARBA" id="ARBA00022490"/>
    </source>
</evidence>
<dbReference type="CDD" id="cd11364">
    <property type="entry name" value="RNase_PH_PNPase_2"/>
    <property type="match status" value="1"/>
</dbReference>
<dbReference type="InterPro" id="IPR001247">
    <property type="entry name" value="ExoRNase_PH_dom1"/>
</dbReference>
<dbReference type="InterPro" id="IPR036612">
    <property type="entry name" value="KH_dom_type_1_sf"/>
</dbReference>
<keyword evidence="12" id="KW-1185">Reference proteome</keyword>
<evidence type="ECO:0000256" key="9">
    <source>
        <dbReference type="SAM" id="MobiDB-lite"/>
    </source>
</evidence>
<dbReference type="AlphaFoldDB" id="H0USB3"/>
<name>H0USB3_9BACT</name>
<keyword evidence="3 8" id="KW-0808">Transferase</keyword>
<dbReference type="PANTHER" id="PTHR11252">
    <property type="entry name" value="POLYRIBONUCLEOTIDE NUCLEOTIDYLTRANSFERASE"/>
    <property type="match status" value="1"/>
</dbReference>
<keyword evidence="5 8" id="KW-0479">Metal-binding</keyword>
<feature type="binding site" evidence="8">
    <location>
        <position position="491"/>
    </location>
    <ligand>
        <name>Mg(2+)</name>
        <dbReference type="ChEBI" id="CHEBI:18420"/>
    </ligand>
</feature>
<dbReference type="HAMAP" id="MF_01595">
    <property type="entry name" value="PNPase"/>
    <property type="match status" value="1"/>
</dbReference>
<dbReference type="CDD" id="cd02393">
    <property type="entry name" value="KH-I_PNPase"/>
    <property type="match status" value="1"/>
</dbReference>
<dbReference type="NCBIfam" id="TIGR03591">
    <property type="entry name" value="polynuc_phos"/>
    <property type="match status" value="1"/>
</dbReference>
<comment type="catalytic activity">
    <reaction evidence="8">
        <text>RNA(n+1) + phosphate = RNA(n) + a ribonucleoside 5'-diphosphate</text>
        <dbReference type="Rhea" id="RHEA:22096"/>
        <dbReference type="Rhea" id="RHEA-COMP:14527"/>
        <dbReference type="Rhea" id="RHEA-COMP:17342"/>
        <dbReference type="ChEBI" id="CHEBI:43474"/>
        <dbReference type="ChEBI" id="CHEBI:57930"/>
        <dbReference type="ChEBI" id="CHEBI:140395"/>
        <dbReference type="EC" id="2.7.7.8"/>
    </reaction>
</comment>
<dbReference type="InterPro" id="IPR020568">
    <property type="entry name" value="Ribosomal_Su5_D2-typ_SF"/>
</dbReference>
<dbReference type="InterPro" id="IPR012340">
    <property type="entry name" value="NA-bd_OB-fold"/>
</dbReference>
<accession>H0USB3</accession>
<dbReference type="PIRSF" id="PIRSF005499">
    <property type="entry name" value="PNPase"/>
    <property type="match status" value="1"/>
</dbReference>
<dbReference type="FunFam" id="3.30.230.70:FF:000002">
    <property type="entry name" value="Polyribonucleotide nucleotidyltransferase"/>
    <property type="match status" value="1"/>
</dbReference>
<comment type="similarity">
    <text evidence="1 8">Belongs to the polyribonucleotide nucleotidyltransferase family.</text>
</comment>
<dbReference type="Gene3D" id="3.30.230.70">
    <property type="entry name" value="GHMP Kinase, N-terminal domain"/>
    <property type="match status" value="2"/>
</dbReference>
<evidence type="ECO:0000256" key="1">
    <source>
        <dbReference type="ARBA" id="ARBA00007404"/>
    </source>
</evidence>
<comment type="cofactor">
    <cofactor evidence="8">
        <name>Mg(2+)</name>
        <dbReference type="ChEBI" id="CHEBI:18420"/>
    </cofactor>
</comment>
<comment type="function">
    <text evidence="8">Involved in mRNA degradation. Catalyzes the phosphorolysis of single-stranded polyribonucleotides processively in the 3'- to 5'-direction.</text>
</comment>
<dbReference type="Pfam" id="PF01138">
    <property type="entry name" value="RNase_PH"/>
    <property type="match status" value="2"/>
</dbReference>
<dbReference type="GO" id="GO:0003723">
    <property type="term" value="F:RNA binding"/>
    <property type="evidence" value="ECO:0007669"/>
    <property type="project" value="UniProtKB-UniRule"/>
</dbReference>
<keyword evidence="4 8" id="KW-0548">Nucleotidyltransferase</keyword>
<feature type="domain" description="S1 motif" evidence="10">
    <location>
        <begin position="621"/>
        <end position="689"/>
    </location>
</feature>
<dbReference type="NCBIfam" id="NF008805">
    <property type="entry name" value="PRK11824.1"/>
    <property type="match status" value="1"/>
</dbReference>
<dbReference type="FunFam" id="3.30.1370.10:FF:000001">
    <property type="entry name" value="Polyribonucleotide nucleotidyltransferase"/>
    <property type="match status" value="1"/>
</dbReference>
<dbReference type="Pfam" id="PF03726">
    <property type="entry name" value="PNPase"/>
    <property type="match status" value="1"/>
</dbReference>
<feature type="region of interest" description="Disordered" evidence="9">
    <location>
        <begin position="719"/>
        <end position="753"/>
    </location>
</feature>
<evidence type="ECO:0000313" key="12">
    <source>
        <dbReference type="Proteomes" id="UP000005730"/>
    </source>
</evidence>
<dbReference type="InterPro" id="IPR036345">
    <property type="entry name" value="ExoRNase_PH_dom2_sf"/>
</dbReference>
<dbReference type="eggNOG" id="COG1185">
    <property type="taxonomic scope" value="Bacteria"/>
</dbReference>
<evidence type="ECO:0000259" key="10">
    <source>
        <dbReference type="PROSITE" id="PS50126"/>
    </source>
</evidence>
<dbReference type="InterPro" id="IPR003029">
    <property type="entry name" value="S1_domain"/>
</dbReference>
<keyword evidence="2 8" id="KW-0963">Cytoplasm</keyword>